<dbReference type="EMBL" id="BMAU01021175">
    <property type="protein sequence ID" value="GFX93728.1"/>
    <property type="molecule type" value="Genomic_DNA"/>
</dbReference>
<dbReference type="AlphaFoldDB" id="A0A8X6REV6"/>
<evidence type="ECO:0000313" key="2">
    <source>
        <dbReference type="EMBL" id="GFX93728.1"/>
    </source>
</evidence>
<name>A0A8X6REV6_TRICX</name>
<evidence type="ECO:0000256" key="1">
    <source>
        <dbReference type="SAM" id="SignalP"/>
    </source>
</evidence>
<reference evidence="2" key="1">
    <citation type="submission" date="2020-08" db="EMBL/GenBank/DDBJ databases">
        <title>Multicomponent nature underlies the extraordinary mechanical properties of spider dragline silk.</title>
        <authorList>
            <person name="Kono N."/>
            <person name="Nakamura H."/>
            <person name="Mori M."/>
            <person name="Yoshida Y."/>
            <person name="Ohtoshi R."/>
            <person name="Malay A.D."/>
            <person name="Moran D.A.P."/>
            <person name="Tomita M."/>
            <person name="Numata K."/>
            <person name="Arakawa K."/>
        </authorList>
    </citation>
    <scope>NUCLEOTIDE SEQUENCE</scope>
</reference>
<evidence type="ECO:0000313" key="3">
    <source>
        <dbReference type="Proteomes" id="UP000887159"/>
    </source>
</evidence>
<feature type="chain" id="PRO_5036459497" evidence="1">
    <location>
        <begin position="29"/>
        <end position="98"/>
    </location>
</feature>
<dbReference type="Proteomes" id="UP000887159">
    <property type="component" value="Unassembled WGS sequence"/>
</dbReference>
<organism evidence="2 3">
    <name type="scientific">Trichonephila clavipes</name>
    <name type="common">Golden silk orbweaver</name>
    <name type="synonym">Nephila clavipes</name>
    <dbReference type="NCBI Taxonomy" id="2585209"/>
    <lineage>
        <taxon>Eukaryota</taxon>
        <taxon>Metazoa</taxon>
        <taxon>Ecdysozoa</taxon>
        <taxon>Arthropoda</taxon>
        <taxon>Chelicerata</taxon>
        <taxon>Arachnida</taxon>
        <taxon>Araneae</taxon>
        <taxon>Araneomorphae</taxon>
        <taxon>Entelegynae</taxon>
        <taxon>Araneoidea</taxon>
        <taxon>Nephilidae</taxon>
        <taxon>Trichonephila</taxon>
    </lineage>
</organism>
<proteinExistence type="predicted"/>
<feature type="signal peptide" evidence="1">
    <location>
        <begin position="1"/>
        <end position="28"/>
    </location>
</feature>
<protein>
    <submittedName>
        <fullName evidence="2">Uncharacterized protein</fullName>
    </submittedName>
</protein>
<sequence>MPLSSSMPTVKTLAIVVSSCLLAVLSKAATGWFLSYHSCTGACFQEELTSCLTHVAISEKGPGESCGGMFDLAGTCAWGYACQPHPKYPQLPGICVKY</sequence>
<keyword evidence="3" id="KW-1185">Reference proteome</keyword>
<gene>
    <name evidence="2" type="ORF">TNCV_1589051</name>
</gene>
<accession>A0A8X6REV6</accession>
<comment type="caution">
    <text evidence="2">The sequence shown here is derived from an EMBL/GenBank/DDBJ whole genome shotgun (WGS) entry which is preliminary data.</text>
</comment>
<keyword evidence="1" id="KW-0732">Signal</keyword>